<feature type="transmembrane region" description="Helical" evidence="6">
    <location>
        <begin position="143"/>
        <end position="164"/>
    </location>
</feature>
<dbReference type="InterPro" id="IPR002797">
    <property type="entry name" value="Polysacc_synth"/>
</dbReference>
<evidence type="ECO:0000256" key="5">
    <source>
        <dbReference type="SAM" id="MobiDB-lite"/>
    </source>
</evidence>
<evidence type="ECO:0000256" key="4">
    <source>
        <dbReference type="ARBA" id="ARBA00023136"/>
    </source>
</evidence>
<feature type="transmembrane region" description="Helical" evidence="6">
    <location>
        <begin position="323"/>
        <end position="351"/>
    </location>
</feature>
<dbReference type="AlphaFoldDB" id="A0A506TW65"/>
<evidence type="ECO:0000313" key="7">
    <source>
        <dbReference type="EMBL" id="TPW26312.1"/>
    </source>
</evidence>
<name>A0A506TW65_9HYPH</name>
<dbReference type="RefSeq" id="WP_141167944.1">
    <property type="nucleotide sequence ID" value="NZ_VHLH01000032.1"/>
</dbReference>
<proteinExistence type="predicted"/>
<feature type="transmembrane region" description="Helical" evidence="6">
    <location>
        <begin position="393"/>
        <end position="411"/>
    </location>
</feature>
<feature type="transmembrane region" description="Helical" evidence="6">
    <location>
        <begin position="417"/>
        <end position="435"/>
    </location>
</feature>
<evidence type="ECO:0000256" key="1">
    <source>
        <dbReference type="ARBA" id="ARBA00004141"/>
    </source>
</evidence>
<dbReference type="OrthoDB" id="8251896at2"/>
<feature type="region of interest" description="Disordered" evidence="5">
    <location>
        <begin position="1"/>
        <end position="20"/>
    </location>
</feature>
<dbReference type="InterPro" id="IPR052556">
    <property type="entry name" value="PolySynth_Transporter"/>
</dbReference>
<reference evidence="7 8" key="1">
    <citation type="submission" date="2019-06" db="EMBL/GenBank/DDBJ databases">
        <authorList>
            <person name="Li M."/>
        </authorList>
    </citation>
    <scope>NUCLEOTIDE SEQUENCE [LARGE SCALE GENOMIC DNA]</scope>
    <source>
        <strain evidence="7 8">BGMRC6574</strain>
    </source>
</reference>
<comment type="caution">
    <text evidence="7">The sequence shown here is derived from an EMBL/GenBank/DDBJ whole genome shotgun (WGS) entry which is preliminary data.</text>
</comment>
<dbReference type="GO" id="GO:0016020">
    <property type="term" value="C:membrane"/>
    <property type="evidence" value="ECO:0007669"/>
    <property type="project" value="UniProtKB-SubCell"/>
</dbReference>
<dbReference type="EMBL" id="VHLH01000032">
    <property type="protein sequence ID" value="TPW26312.1"/>
    <property type="molecule type" value="Genomic_DNA"/>
</dbReference>
<evidence type="ECO:0000256" key="6">
    <source>
        <dbReference type="SAM" id="Phobius"/>
    </source>
</evidence>
<feature type="transmembrane region" description="Helical" evidence="6">
    <location>
        <begin position="253"/>
        <end position="275"/>
    </location>
</feature>
<feature type="transmembrane region" description="Helical" evidence="6">
    <location>
        <begin position="176"/>
        <end position="198"/>
    </location>
</feature>
<feature type="transmembrane region" description="Helical" evidence="6">
    <location>
        <begin position="115"/>
        <end position="137"/>
    </location>
</feature>
<accession>A0A506TW65</accession>
<gene>
    <name evidence="7" type="ORF">FJU11_15285</name>
</gene>
<organism evidence="7 8">
    <name type="scientific">Pararhizobium mangrovi</name>
    <dbReference type="NCBI Taxonomy" id="2590452"/>
    <lineage>
        <taxon>Bacteria</taxon>
        <taxon>Pseudomonadati</taxon>
        <taxon>Pseudomonadota</taxon>
        <taxon>Alphaproteobacteria</taxon>
        <taxon>Hyphomicrobiales</taxon>
        <taxon>Rhizobiaceae</taxon>
        <taxon>Rhizobium/Agrobacterium group</taxon>
        <taxon>Pararhizobium</taxon>
    </lineage>
</organism>
<protein>
    <submittedName>
        <fullName evidence="7">Lipopolysaccharide biosynthesis protein</fullName>
    </submittedName>
</protein>
<feature type="transmembrane region" description="Helical" evidence="6">
    <location>
        <begin position="42"/>
        <end position="64"/>
    </location>
</feature>
<keyword evidence="8" id="KW-1185">Reference proteome</keyword>
<keyword evidence="2 6" id="KW-0812">Transmembrane</keyword>
<feature type="transmembrane region" description="Helical" evidence="6">
    <location>
        <begin position="204"/>
        <end position="225"/>
    </location>
</feature>
<dbReference type="Pfam" id="PF01943">
    <property type="entry name" value="Polysacc_synt"/>
    <property type="match status" value="1"/>
</dbReference>
<feature type="transmembrane region" description="Helical" evidence="6">
    <location>
        <begin position="70"/>
        <end position="94"/>
    </location>
</feature>
<keyword evidence="4 6" id="KW-0472">Membrane</keyword>
<keyword evidence="3 6" id="KW-1133">Transmembrane helix</keyword>
<evidence type="ECO:0000256" key="3">
    <source>
        <dbReference type="ARBA" id="ARBA00022989"/>
    </source>
</evidence>
<dbReference type="PANTHER" id="PTHR43424:SF1">
    <property type="entry name" value="LOCUS PUTATIVE PROTEIN 1-RELATED"/>
    <property type="match status" value="1"/>
</dbReference>
<comment type="subcellular location">
    <subcellularLocation>
        <location evidence="1">Membrane</location>
        <topology evidence="1">Multi-pass membrane protein</topology>
    </subcellularLocation>
</comment>
<feature type="transmembrane region" description="Helical" evidence="6">
    <location>
        <begin position="363"/>
        <end position="386"/>
    </location>
</feature>
<sequence length="464" mass="48757">MKMPVDTVSGDGGKGRRTTGGLTRRVTRLLADRNLADMAGAFAIKTGMVAVNFALITLAARVLGPTRFGIYSMVFSAVGLVAVVATFGQQIFLLRAWNEHVATDDGPGLKASLTFSATLVLAGCVLAFPALGGTLYVAHGTSLALAASTYLVIFVLLQAVNHLVRTAIGMIAGDGLANFAMFVPAVVYLAFVLVTGGGCDIADIFMLLALGAGAALVTQVAMAAYRIRRQFPAGAQIRSHTFRRSWIHRSLKLWFSTSLEAVNQFLDVLMIGLLLSPSLAGAYFVTTRIANIFLAAADSANIMTTRRIPDLFFHRRFGELARLLDVVAGVTLAVIVVGLVAIAIGGSWLLVLIDPDTARFYPWLLVLCLGTAALAAAGPSAPLLMITGNEGRYLAVIGAGVALRIAGFVVLTPLFGLAGAAVATTVSYVAIMLLLRAAAIGRTALDPTPLRVFAKHRRAQGDTA</sequence>
<evidence type="ECO:0000256" key="2">
    <source>
        <dbReference type="ARBA" id="ARBA00022692"/>
    </source>
</evidence>
<dbReference type="PANTHER" id="PTHR43424">
    <property type="entry name" value="LOCUS PUTATIVE PROTEIN 1-RELATED"/>
    <property type="match status" value="1"/>
</dbReference>
<evidence type="ECO:0000313" key="8">
    <source>
        <dbReference type="Proteomes" id="UP000320314"/>
    </source>
</evidence>
<dbReference type="Proteomes" id="UP000320314">
    <property type="component" value="Unassembled WGS sequence"/>
</dbReference>